<organism evidence="3 4">
    <name type="scientific">Boudabousia liubingyangii</name>
    <dbReference type="NCBI Taxonomy" id="1921764"/>
    <lineage>
        <taxon>Bacteria</taxon>
        <taxon>Bacillati</taxon>
        <taxon>Actinomycetota</taxon>
        <taxon>Actinomycetes</taxon>
        <taxon>Actinomycetales</taxon>
        <taxon>Actinomycetaceae</taxon>
        <taxon>Boudabousia</taxon>
    </lineage>
</organism>
<dbReference type="PROSITE" id="PS50980">
    <property type="entry name" value="COA_CT_NTER"/>
    <property type="match status" value="1"/>
</dbReference>
<dbReference type="PANTHER" id="PTHR43842:SF2">
    <property type="entry name" value="PROPIONYL-COA CARBOXYLASE BETA CHAIN, MITOCHONDRIAL"/>
    <property type="match status" value="1"/>
</dbReference>
<evidence type="ECO:0000259" key="2">
    <source>
        <dbReference type="PROSITE" id="PS50989"/>
    </source>
</evidence>
<dbReference type="SUPFAM" id="SSF52096">
    <property type="entry name" value="ClpP/crotonase"/>
    <property type="match status" value="2"/>
</dbReference>
<dbReference type="EMBL" id="MQSV01000003">
    <property type="protein sequence ID" value="OKL48022.1"/>
    <property type="molecule type" value="Genomic_DNA"/>
</dbReference>
<gene>
    <name evidence="3" type="ORF">BSR29_05230</name>
</gene>
<dbReference type="InterPro" id="IPR051047">
    <property type="entry name" value="AccD/PCCB"/>
</dbReference>
<proteinExistence type="predicted"/>
<evidence type="ECO:0000313" key="3">
    <source>
        <dbReference type="EMBL" id="OKL48022.1"/>
    </source>
</evidence>
<feature type="domain" description="CoA carboxyltransferase N-terminal" evidence="1">
    <location>
        <begin position="1"/>
        <end position="234"/>
    </location>
</feature>
<reference evidence="3 4" key="1">
    <citation type="submission" date="2016-11" db="EMBL/GenBank/DDBJ databases">
        <title>Actinomyces gypaetusis sp. nov. isolated from the vulture Gypaetus barbatus in Qinghai Tibet Plateau China.</title>
        <authorList>
            <person name="Meng X."/>
        </authorList>
    </citation>
    <scope>NUCLEOTIDE SEQUENCE [LARGE SCALE GENOMIC DNA]</scope>
    <source>
        <strain evidence="3 4">VUL4_2</strain>
    </source>
</reference>
<dbReference type="GO" id="GO:0004658">
    <property type="term" value="F:propionyl-CoA carboxylase activity"/>
    <property type="evidence" value="ECO:0007669"/>
    <property type="project" value="TreeGrafter"/>
</dbReference>
<dbReference type="PANTHER" id="PTHR43842">
    <property type="entry name" value="PROPIONYL-COA CARBOXYLASE BETA CHAIN"/>
    <property type="match status" value="1"/>
</dbReference>
<dbReference type="STRING" id="1921764.BSR28_06450"/>
<dbReference type="GO" id="GO:0003989">
    <property type="term" value="F:acetyl-CoA carboxylase activity"/>
    <property type="evidence" value="ECO:0007669"/>
    <property type="project" value="InterPro"/>
</dbReference>
<comment type="caution">
    <text evidence="3">The sequence shown here is derived from an EMBL/GenBank/DDBJ whole genome shotgun (WGS) entry which is preliminary data.</text>
</comment>
<protein>
    <submittedName>
        <fullName evidence="3">Methylmalonyl-CoA carboxyltransferase</fullName>
    </submittedName>
</protein>
<evidence type="ECO:0000313" key="4">
    <source>
        <dbReference type="Proteomes" id="UP000186785"/>
    </source>
</evidence>
<dbReference type="InterPro" id="IPR034733">
    <property type="entry name" value="AcCoA_carboxyl_beta"/>
</dbReference>
<dbReference type="GO" id="GO:0006633">
    <property type="term" value="P:fatty acid biosynthetic process"/>
    <property type="evidence" value="ECO:0007669"/>
    <property type="project" value="InterPro"/>
</dbReference>
<dbReference type="GO" id="GO:0016740">
    <property type="term" value="F:transferase activity"/>
    <property type="evidence" value="ECO:0007669"/>
    <property type="project" value="UniProtKB-KW"/>
</dbReference>
<feature type="domain" description="CoA carboxyltransferase C-terminal" evidence="2">
    <location>
        <begin position="238"/>
        <end position="492"/>
    </location>
</feature>
<dbReference type="Pfam" id="PF01039">
    <property type="entry name" value="Carboxyl_trans"/>
    <property type="match status" value="1"/>
</dbReference>
<dbReference type="InterPro" id="IPR011763">
    <property type="entry name" value="COA_CT_C"/>
</dbReference>
<evidence type="ECO:0000259" key="1">
    <source>
        <dbReference type="PROSITE" id="PS50980"/>
    </source>
</evidence>
<dbReference type="InterPro" id="IPR011762">
    <property type="entry name" value="COA_CT_N"/>
</dbReference>
<sequence length="498" mass="53019">MAESRAQKTQHAKGKLTARQRIHTLADPGTFQEINRFLGGDIDEDYLGSGVITGFCKVGGRPVAVYAQDFSVRGGSLGQVEGQKMIHLMNQAVQLGMPLVSLLDSGGARIQEGVAALAQYGKVFQATSLASGVIPQISVILGPCAGGAVYGPALTDFVVMTKNSSFMFVTGPEVVKAVTGEDVTSDELGGAQLHSAITGVSHYLAEDEEDALDFTRTLLSYLPSNSGEKPPTFAYQPNADDEARAQKVGELVPANPKQSYDMNAVIESLVDYGEFLEIQELFAPSIITGFGAFCGQPVGIVANQSLVDAGTLDVNASEKAARFVQFCNAFSLPVVTLVDVPGYRPGTEQERAGIIRRGAKVITAYSTATIPLITVIVRKAYGGAYIVMGSKAMGADFNYAWPGAEIAVMGSEGAVNIVYRKELAKAKADGDDLEAARKRLEETYATQAVSPNLSLQIGELDGLIAPEQTRQTICQALMATRQKHRRAAPWKYGTNPPL</sequence>
<dbReference type="InterPro" id="IPR000438">
    <property type="entry name" value="Acetyl_CoA_COase_Trfase_b_su"/>
</dbReference>
<name>A0A1Q5PLT9_9ACTO</name>
<dbReference type="Gene3D" id="3.90.226.10">
    <property type="entry name" value="2-enoyl-CoA Hydratase, Chain A, domain 1"/>
    <property type="match status" value="2"/>
</dbReference>
<dbReference type="AlphaFoldDB" id="A0A1Q5PLT9"/>
<keyword evidence="4" id="KW-1185">Reference proteome</keyword>
<dbReference type="GO" id="GO:0009317">
    <property type="term" value="C:acetyl-CoA carboxylase complex"/>
    <property type="evidence" value="ECO:0007669"/>
    <property type="project" value="InterPro"/>
</dbReference>
<dbReference type="PROSITE" id="PS50989">
    <property type="entry name" value="COA_CT_CTER"/>
    <property type="match status" value="1"/>
</dbReference>
<dbReference type="Proteomes" id="UP000186785">
    <property type="component" value="Unassembled WGS sequence"/>
</dbReference>
<accession>A0A1Q5PLT9</accession>
<keyword evidence="3" id="KW-0808">Transferase</keyword>
<dbReference type="InterPro" id="IPR029045">
    <property type="entry name" value="ClpP/crotonase-like_dom_sf"/>
</dbReference>
<dbReference type="PRINTS" id="PR01070">
    <property type="entry name" value="ACCCTRFRASEB"/>
</dbReference>